<evidence type="ECO:0000256" key="8">
    <source>
        <dbReference type="ARBA" id="ARBA00022771"/>
    </source>
</evidence>
<keyword evidence="11 19" id="KW-0560">Oxidoreductase</keyword>
<dbReference type="GO" id="GO:0006397">
    <property type="term" value="P:mRNA processing"/>
    <property type="evidence" value="ECO:0007669"/>
    <property type="project" value="UniProtKB-KW"/>
</dbReference>
<dbReference type="Proteomes" id="UP000631114">
    <property type="component" value="Unassembled WGS sequence"/>
</dbReference>
<comment type="catalytic activity">
    <reaction evidence="14">
        <text>5,6-dihydrouridine(47) in tRNA + NAD(+) = uridine(47) in tRNA + NADH + H(+)</text>
        <dbReference type="Rhea" id="RHEA:53364"/>
        <dbReference type="Rhea" id="RHEA-COMP:13539"/>
        <dbReference type="Rhea" id="RHEA-COMP:13540"/>
        <dbReference type="ChEBI" id="CHEBI:15378"/>
        <dbReference type="ChEBI" id="CHEBI:57540"/>
        <dbReference type="ChEBI" id="CHEBI:57945"/>
        <dbReference type="ChEBI" id="CHEBI:65315"/>
        <dbReference type="ChEBI" id="CHEBI:74443"/>
        <dbReference type="EC" id="1.3.1.89"/>
    </reaction>
    <physiologicalReaction direction="right-to-left" evidence="14">
        <dbReference type="Rhea" id="RHEA:53366"/>
    </physiologicalReaction>
</comment>
<evidence type="ECO:0000256" key="2">
    <source>
        <dbReference type="ARBA" id="ARBA00022630"/>
    </source>
</evidence>
<dbReference type="Pfam" id="PF01207">
    <property type="entry name" value="Dus"/>
    <property type="match status" value="1"/>
</dbReference>
<organism evidence="22 23">
    <name type="scientific">Coptis chinensis</name>
    <dbReference type="NCBI Taxonomy" id="261450"/>
    <lineage>
        <taxon>Eukaryota</taxon>
        <taxon>Viridiplantae</taxon>
        <taxon>Streptophyta</taxon>
        <taxon>Embryophyta</taxon>
        <taxon>Tracheophyta</taxon>
        <taxon>Spermatophyta</taxon>
        <taxon>Magnoliopsida</taxon>
        <taxon>Ranunculales</taxon>
        <taxon>Ranunculaceae</taxon>
        <taxon>Coptidoideae</taxon>
        <taxon>Coptis</taxon>
    </lineage>
</organism>
<keyword evidence="9 18" id="KW-0862">Zinc</keyword>
<comment type="cofactor">
    <cofactor evidence="1 19">
        <name>FMN</name>
        <dbReference type="ChEBI" id="CHEBI:58210"/>
    </cofactor>
</comment>
<accession>A0A835IKK3</accession>
<comment type="catalytic activity">
    <reaction evidence="17">
        <text>5,6-dihydrouridine(47) in tRNA + NADP(+) = uridine(47) in tRNA + NADPH + H(+)</text>
        <dbReference type="Rhea" id="RHEA:53360"/>
        <dbReference type="Rhea" id="RHEA-COMP:13539"/>
        <dbReference type="Rhea" id="RHEA-COMP:13540"/>
        <dbReference type="ChEBI" id="CHEBI:15378"/>
        <dbReference type="ChEBI" id="CHEBI:57783"/>
        <dbReference type="ChEBI" id="CHEBI:58349"/>
        <dbReference type="ChEBI" id="CHEBI:65315"/>
        <dbReference type="ChEBI" id="CHEBI:74443"/>
        <dbReference type="EC" id="1.3.1.89"/>
    </reaction>
    <physiologicalReaction direction="right-to-left" evidence="17">
        <dbReference type="Rhea" id="RHEA:53362"/>
    </physiologicalReaction>
</comment>
<feature type="region of interest" description="Disordered" evidence="20">
    <location>
        <begin position="290"/>
        <end position="309"/>
    </location>
</feature>
<feature type="region of interest" description="Disordered" evidence="20">
    <location>
        <begin position="54"/>
        <end position="98"/>
    </location>
</feature>
<dbReference type="InterPro" id="IPR000571">
    <property type="entry name" value="Znf_CCCH"/>
</dbReference>
<evidence type="ECO:0000259" key="21">
    <source>
        <dbReference type="PROSITE" id="PS50103"/>
    </source>
</evidence>
<keyword evidence="2 19" id="KW-0285">Flavoprotein</keyword>
<keyword evidence="5 19" id="KW-0819">tRNA processing</keyword>
<evidence type="ECO:0000256" key="14">
    <source>
        <dbReference type="ARBA" id="ARBA00048266"/>
    </source>
</evidence>
<keyword evidence="3 19" id="KW-0288">FMN</keyword>
<dbReference type="GO" id="GO:0008270">
    <property type="term" value="F:zinc ion binding"/>
    <property type="evidence" value="ECO:0007669"/>
    <property type="project" value="UniProtKB-KW"/>
</dbReference>
<keyword evidence="8 18" id="KW-0863">Zinc-finger</keyword>
<evidence type="ECO:0000256" key="18">
    <source>
        <dbReference type="PROSITE-ProRule" id="PRU00723"/>
    </source>
</evidence>
<dbReference type="OrthoDB" id="259935at2759"/>
<dbReference type="PROSITE" id="PS01136">
    <property type="entry name" value="UPF0034"/>
    <property type="match status" value="1"/>
</dbReference>
<evidence type="ECO:0000256" key="16">
    <source>
        <dbReference type="ARBA" id="ARBA00049447"/>
    </source>
</evidence>
<evidence type="ECO:0000256" key="15">
    <source>
        <dbReference type="ARBA" id="ARBA00048342"/>
    </source>
</evidence>
<keyword evidence="23" id="KW-1185">Reference proteome</keyword>
<comment type="caution">
    <text evidence="22">The sequence shown here is derived from an EMBL/GenBank/DDBJ whole genome shotgun (WGS) entry which is preliminary data.</text>
</comment>
<comment type="catalytic activity">
    <reaction evidence="16">
        <text>a 5,6-dihydrouridine in mRNA + NADP(+) = a uridine in mRNA + NADPH + H(+)</text>
        <dbReference type="Rhea" id="RHEA:69855"/>
        <dbReference type="Rhea" id="RHEA-COMP:14658"/>
        <dbReference type="Rhea" id="RHEA-COMP:17789"/>
        <dbReference type="ChEBI" id="CHEBI:15378"/>
        <dbReference type="ChEBI" id="CHEBI:57783"/>
        <dbReference type="ChEBI" id="CHEBI:58349"/>
        <dbReference type="ChEBI" id="CHEBI:65315"/>
        <dbReference type="ChEBI" id="CHEBI:74443"/>
    </reaction>
    <physiologicalReaction direction="right-to-left" evidence="16">
        <dbReference type="Rhea" id="RHEA:69857"/>
    </physiologicalReaction>
</comment>
<dbReference type="PROSITE" id="PS50103">
    <property type="entry name" value="ZF_C3H1"/>
    <property type="match status" value="1"/>
</dbReference>
<evidence type="ECO:0000313" key="22">
    <source>
        <dbReference type="EMBL" id="KAF9618899.1"/>
    </source>
</evidence>
<evidence type="ECO:0000256" key="17">
    <source>
        <dbReference type="ARBA" id="ARBA00049513"/>
    </source>
</evidence>
<evidence type="ECO:0000256" key="3">
    <source>
        <dbReference type="ARBA" id="ARBA00022643"/>
    </source>
</evidence>
<dbReference type="CDD" id="cd02801">
    <property type="entry name" value="DUS_like_FMN"/>
    <property type="match status" value="1"/>
</dbReference>
<dbReference type="Gene3D" id="4.10.1000.10">
    <property type="entry name" value="Zinc finger, CCCH-type"/>
    <property type="match status" value="1"/>
</dbReference>
<dbReference type="PANTHER" id="PTHR45846">
    <property type="entry name" value="TRNA-DIHYDROURIDINE(47) SYNTHASE [NAD(P)(+)]-LIKE"/>
    <property type="match status" value="1"/>
</dbReference>
<gene>
    <name evidence="22" type="ORF">IFM89_002894</name>
</gene>
<dbReference type="InterPro" id="IPR035587">
    <property type="entry name" value="DUS-like_FMN-bd"/>
</dbReference>
<keyword evidence="10" id="KW-0521">NADP</keyword>
<keyword evidence="12" id="KW-0520">NAD</keyword>
<evidence type="ECO:0000256" key="19">
    <source>
        <dbReference type="RuleBase" id="RU291113"/>
    </source>
</evidence>
<protein>
    <recommendedName>
        <fullName evidence="19">tRNA-dihydrouridine(47) synthase [NAD(P)(+)]</fullName>
        <ecNumber evidence="19">1.3.1.-</ecNumber>
    </recommendedName>
    <alternativeName>
        <fullName evidence="19">tRNA-dihydrouridine synthase 3</fullName>
    </alternativeName>
</protein>
<evidence type="ECO:0000313" key="23">
    <source>
        <dbReference type="Proteomes" id="UP000631114"/>
    </source>
</evidence>
<dbReference type="InterPro" id="IPR013785">
    <property type="entry name" value="Aldolase_TIM"/>
</dbReference>
<feature type="domain" description="C3H1-type" evidence="21">
    <location>
        <begin position="102"/>
        <end position="128"/>
    </location>
</feature>
<dbReference type="SUPFAM" id="SSF51395">
    <property type="entry name" value="FMN-linked oxidoreductases"/>
    <property type="match status" value="1"/>
</dbReference>
<evidence type="ECO:0000256" key="13">
    <source>
        <dbReference type="ARBA" id="ARBA00045934"/>
    </source>
</evidence>
<keyword evidence="4" id="KW-0507">mRNA processing</keyword>
<dbReference type="InterPro" id="IPR018517">
    <property type="entry name" value="tRNA_hU_synthase_CS"/>
</dbReference>
<dbReference type="GO" id="GO:0003723">
    <property type="term" value="F:RNA binding"/>
    <property type="evidence" value="ECO:0007669"/>
    <property type="project" value="TreeGrafter"/>
</dbReference>
<feature type="zinc finger region" description="C3H1-type" evidence="18">
    <location>
        <begin position="102"/>
        <end position="128"/>
    </location>
</feature>
<evidence type="ECO:0000256" key="12">
    <source>
        <dbReference type="ARBA" id="ARBA00023027"/>
    </source>
</evidence>
<dbReference type="FunFam" id="3.20.20.70:FF:000067">
    <property type="entry name" value="tRNA-dihydrouridine(47) synthase [NAD(P)(+)]"/>
    <property type="match status" value="1"/>
</dbReference>
<evidence type="ECO:0000256" key="6">
    <source>
        <dbReference type="ARBA" id="ARBA00022723"/>
    </source>
</evidence>
<evidence type="ECO:0000256" key="4">
    <source>
        <dbReference type="ARBA" id="ARBA00022664"/>
    </source>
</evidence>
<evidence type="ECO:0000256" key="9">
    <source>
        <dbReference type="ARBA" id="ARBA00022833"/>
    </source>
</evidence>
<dbReference type="FunFam" id="4.10.1000.10:FF:000029">
    <property type="entry name" value="tRNA-dihydrouridine(47) synthase [NAD(P)(+)]"/>
    <property type="match status" value="1"/>
</dbReference>
<evidence type="ECO:0000256" key="10">
    <source>
        <dbReference type="ARBA" id="ARBA00022857"/>
    </source>
</evidence>
<evidence type="ECO:0000256" key="7">
    <source>
        <dbReference type="ARBA" id="ARBA00022737"/>
    </source>
</evidence>
<comment type="function">
    <text evidence="13">Catalyzes the synthesis of dihydrouridine, a modified base found in the D-loop of most tRNAs. Specifically modifies U47 in cytoplasmic tRNAs. Catalyzes the synthesis of dihydrouridine in some mRNAs, thereby affecting their translation.</text>
</comment>
<keyword evidence="7" id="KW-0677">Repeat</keyword>
<keyword evidence="6 18" id="KW-0479">Metal-binding</keyword>
<feature type="compositionally biased region" description="Low complexity" evidence="20">
    <location>
        <begin position="1"/>
        <end position="16"/>
    </location>
</feature>
<dbReference type="Gene3D" id="3.20.20.70">
    <property type="entry name" value="Aldolase class I"/>
    <property type="match status" value="1"/>
</dbReference>
<comment type="catalytic activity">
    <reaction evidence="15">
        <text>a 5,6-dihydrouridine in mRNA + NAD(+) = a uridine in mRNA + NADH + H(+)</text>
        <dbReference type="Rhea" id="RHEA:69851"/>
        <dbReference type="Rhea" id="RHEA-COMP:14658"/>
        <dbReference type="Rhea" id="RHEA-COMP:17789"/>
        <dbReference type="ChEBI" id="CHEBI:15378"/>
        <dbReference type="ChEBI" id="CHEBI:57540"/>
        <dbReference type="ChEBI" id="CHEBI:57945"/>
        <dbReference type="ChEBI" id="CHEBI:65315"/>
        <dbReference type="ChEBI" id="CHEBI:74443"/>
    </reaction>
    <physiologicalReaction direction="right-to-left" evidence="15">
        <dbReference type="Rhea" id="RHEA:69853"/>
    </physiologicalReaction>
</comment>
<dbReference type="AlphaFoldDB" id="A0A835IKK3"/>
<name>A0A835IKK3_9MAGN</name>
<dbReference type="EMBL" id="JADFTS010000002">
    <property type="protein sequence ID" value="KAF9618899.1"/>
    <property type="molecule type" value="Genomic_DNA"/>
</dbReference>
<dbReference type="PANTHER" id="PTHR45846:SF1">
    <property type="entry name" value="TRNA-DIHYDROURIDINE(47) SYNTHASE [NAD(P)(+)]-LIKE"/>
    <property type="match status" value="1"/>
</dbReference>
<dbReference type="EC" id="1.3.1.-" evidence="19"/>
<feature type="compositionally biased region" description="Polar residues" evidence="20">
    <location>
        <begin position="61"/>
        <end position="78"/>
    </location>
</feature>
<dbReference type="GO" id="GO:0050660">
    <property type="term" value="F:flavin adenine dinucleotide binding"/>
    <property type="evidence" value="ECO:0007669"/>
    <property type="project" value="UniProtKB-UniRule"/>
</dbReference>
<sequence length="697" mass="77979">MEEEASAAVVEEVNNMKQEEEEKETTNFSKPIDVVELTTEELIAKAIAPVKKQFLRPPPVRSTTHSFSNEKPLSSSNIVKEKKSKRQSKRERREEQKSALHLCPEVAKAGNVFACRYGLKCRFSHDVEAYKAQKPADIEGNCPFLNLDGQCPFGLSCRFSGTHKVEDPEDALKVQKKAEVNGLKKDVQKLLWKNKTKFPKADAQLKLLGLLNKSKTKDVEVEEEEGDQATLNGCCADSKDNGVQVNCDSVCKEESFNKVPVEEGSLDDLVAIDDPQPPKKAKIEVVDNSCSSEKDNGLSSVKEGSEEIHTQTQVEKITADTYSAEADKSLKLHPREKKLVDFRGKLYLAPLTTVGNLPFRRVCKSLGADITCGEMAMCTNLLQGQASEWALLRRHSSEDLFGVQICGAYPDTVARTVELINRECEVDFIDINMGCPIDLVVSKGAGSSLLTKPMRIKNIIQSASSTVDIPVTVKVRTGYFEGRNRVDSLISDISQWGASAVTIHGRSRQQRYSKLADWDYIYQCAKKAPDVLQVMGNGDVFSYLDWNKHLSDCPELSACMIARGSLVKPWIFTEIKEQRHWDISSGERLNILKDYANFGLQHWGSDTKGVETTRHFLLEWLSYTYRYVPVGLLDVIPQRLNWRPPSYCGRDDLETLMASESAADWIKISEMLLGKVPDGFTFSPKHKSNAYDKAENG</sequence>
<proteinExistence type="inferred from homology"/>
<evidence type="ECO:0000256" key="11">
    <source>
        <dbReference type="ARBA" id="ARBA00023002"/>
    </source>
</evidence>
<evidence type="ECO:0000256" key="20">
    <source>
        <dbReference type="SAM" id="MobiDB-lite"/>
    </source>
</evidence>
<evidence type="ECO:0000256" key="1">
    <source>
        <dbReference type="ARBA" id="ARBA00001917"/>
    </source>
</evidence>
<dbReference type="Pfam" id="PF25585">
    <property type="entry name" value="zf-CCCH_DUS3L"/>
    <property type="match status" value="1"/>
</dbReference>
<feature type="region of interest" description="Disordered" evidence="20">
    <location>
        <begin position="1"/>
        <end position="29"/>
    </location>
</feature>
<evidence type="ECO:0000256" key="5">
    <source>
        <dbReference type="ARBA" id="ARBA00022694"/>
    </source>
</evidence>
<comment type="similarity">
    <text evidence="19">Belongs to the dus family. Dus3 subfamily.</text>
</comment>
<reference evidence="22 23" key="1">
    <citation type="submission" date="2020-10" db="EMBL/GenBank/DDBJ databases">
        <title>The Coptis chinensis genome and diversification of protoberbering-type alkaloids.</title>
        <authorList>
            <person name="Wang B."/>
            <person name="Shu S."/>
            <person name="Song C."/>
            <person name="Liu Y."/>
        </authorList>
    </citation>
    <scope>NUCLEOTIDE SEQUENCE [LARGE SCALE GENOMIC DNA]</scope>
    <source>
        <strain evidence="22">HL-2020</strain>
        <tissue evidence="22">Leaf</tissue>
    </source>
</reference>
<dbReference type="GO" id="GO:0102265">
    <property type="term" value="F:tRNA-dihydrouridine47 synthase activity"/>
    <property type="evidence" value="ECO:0007669"/>
    <property type="project" value="UniProtKB-EC"/>
</dbReference>